<dbReference type="SMART" id="SM00327">
    <property type="entry name" value="VWA"/>
    <property type="match status" value="1"/>
</dbReference>
<dbReference type="SUPFAM" id="SSF53300">
    <property type="entry name" value="vWA-like"/>
    <property type="match status" value="1"/>
</dbReference>
<dbReference type="GO" id="GO:0005509">
    <property type="term" value="F:calcium ion binding"/>
    <property type="evidence" value="ECO:0007669"/>
    <property type="project" value="InterPro"/>
</dbReference>
<dbReference type="InterPro" id="IPR013694">
    <property type="entry name" value="VIT"/>
</dbReference>
<evidence type="ECO:0000256" key="5">
    <source>
        <dbReference type="ARBA" id="ARBA00022840"/>
    </source>
</evidence>
<dbReference type="Gene3D" id="3.40.50.410">
    <property type="entry name" value="von Willebrand factor, type A domain"/>
    <property type="match status" value="1"/>
</dbReference>
<accession>A0A819RGU2</accession>
<dbReference type="PRINTS" id="PR00301">
    <property type="entry name" value="HEATSHOCK70"/>
</dbReference>
<dbReference type="Gene3D" id="2.60.34.10">
    <property type="entry name" value="Substrate Binding Domain Of DNAk, Chain A, domain 1"/>
    <property type="match status" value="1"/>
</dbReference>
<name>A0A819RGU2_9BILA</name>
<dbReference type="PROSITE" id="PS51468">
    <property type="entry name" value="VIT"/>
    <property type="match status" value="1"/>
</dbReference>
<feature type="region of interest" description="Disordered" evidence="7">
    <location>
        <begin position="1573"/>
        <end position="1598"/>
    </location>
</feature>
<keyword evidence="3" id="KW-0547">Nucleotide-binding</keyword>
<keyword evidence="4" id="KW-0106">Calcium</keyword>
<dbReference type="InterPro" id="IPR011992">
    <property type="entry name" value="EF-hand-dom_pair"/>
</dbReference>
<gene>
    <name evidence="12" type="ORF">OKA104_LOCUS32392</name>
</gene>
<comment type="similarity">
    <text evidence="1">Belongs to the heat shock protein 70 family.</text>
</comment>
<dbReference type="SMART" id="SM00609">
    <property type="entry name" value="VIT"/>
    <property type="match status" value="1"/>
</dbReference>
<evidence type="ECO:0000256" key="1">
    <source>
        <dbReference type="ARBA" id="ARBA00007381"/>
    </source>
</evidence>
<dbReference type="EMBL" id="CAJOAY010003883">
    <property type="protein sequence ID" value="CAF4044545.1"/>
    <property type="molecule type" value="Genomic_DNA"/>
</dbReference>
<keyword evidence="2" id="KW-0677">Repeat</keyword>
<dbReference type="PROSITE" id="PS51059">
    <property type="entry name" value="PARP_CATALYTIC"/>
    <property type="match status" value="1"/>
</dbReference>
<dbReference type="GO" id="GO:0005737">
    <property type="term" value="C:cytoplasm"/>
    <property type="evidence" value="ECO:0007669"/>
    <property type="project" value="TreeGrafter"/>
</dbReference>
<keyword evidence="5" id="KW-0067">ATP-binding</keyword>
<feature type="domain" description="VIT" evidence="11">
    <location>
        <begin position="618"/>
        <end position="746"/>
    </location>
</feature>
<feature type="domain" description="EF-hand" evidence="8">
    <location>
        <begin position="1424"/>
        <end position="1459"/>
    </location>
</feature>
<evidence type="ECO:0000256" key="4">
    <source>
        <dbReference type="ARBA" id="ARBA00022837"/>
    </source>
</evidence>
<dbReference type="InterPro" id="IPR012317">
    <property type="entry name" value="Poly(ADP-ribose)pol_cat_dom"/>
</dbReference>
<evidence type="ECO:0000313" key="12">
    <source>
        <dbReference type="EMBL" id="CAF4044545.1"/>
    </source>
</evidence>
<dbReference type="InterPro" id="IPR036420">
    <property type="entry name" value="BRCT_dom_sf"/>
</dbReference>
<dbReference type="SUPFAM" id="SSF47473">
    <property type="entry name" value="EF-hand"/>
    <property type="match status" value="1"/>
</dbReference>
<feature type="compositionally biased region" description="Basic and acidic residues" evidence="7">
    <location>
        <begin position="1648"/>
        <end position="1658"/>
    </location>
</feature>
<protein>
    <recommendedName>
        <fullName evidence="6">Poly [ADP-ribose] polymerase</fullName>
        <shortName evidence="6">PARP</shortName>
        <ecNumber evidence="6">2.4.2.-</ecNumber>
    </recommendedName>
</protein>
<dbReference type="Pfam" id="PF00012">
    <property type="entry name" value="HSP70"/>
    <property type="match status" value="1"/>
</dbReference>
<dbReference type="InterPro" id="IPR018247">
    <property type="entry name" value="EF_Hand_1_Ca_BS"/>
</dbReference>
<dbReference type="CDD" id="cd00051">
    <property type="entry name" value="EFh"/>
    <property type="match status" value="2"/>
</dbReference>
<dbReference type="GO" id="GO:0005524">
    <property type="term" value="F:ATP binding"/>
    <property type="evidence" value="ECO:0007669"/>
    <property type="project" value="UniProtKB-KW"/>
</dbReference>
<dbReference type="InterPro" id="IPR013126">
    <property type="entry name" value="Hsp_70_fam"/>
</dbReference>
<feature type="domain" description="EF-hand" evidence="8">
    <location>
        <begin position="1388"/>
        <end position="1423"/>
    </location>
</feature>
<dbReference type="EC" id="2.4.2.-" evidence="6"/>
<evidence type="ECO:0000259" key="11">
    <source>
        <dbReference type="PROSITE" id="PS51468"/>
    </source>
</evidence>
<dbReference type="InterPro" id="IPR002035">
    <property type="entry name" value="VWF_A"/>
</dbReference>
<evidence type="ECO:0000259" key="10">
    <source>
        <dbReference type="PROSITE" id="PS51059"/>
    </source>
</evidence>
<evidence type="ECO:0000256" key="7">
    <source>
        <dbReference type="SAM" id="MobiDB-lite"/>
    </source>
</evidence>
<dbReference type="InterPro" id="IPR002048">
    <property type="entry name" value="EF_hand_dom"/>
</dbReference>
<feature type="domain" description="PARP catalytic" evidence="10">
    <location>
        <begin position="375"/>
        <end position="580"/>
    </location>
</feature>
<proteinExistence type="inferred from homology"/>
<feature type="region of interest" description="Disordered" evidence="7">
    <location>
        <begin position="1734"/>
        <end position="1755"/>
    </location>
</feature>
<dbReference type="GO" id="GO:0140662">
    <property type="term" value="F:ATP-dependent protein folding chaperone"/>
    <property type="evidence" value="ECO:0007669"/>
    <property type="project" value="InterPro"/>
</dbReference>
<dbReference type="PROSITE" id="PS00018">
    <property type="entry name" value="EF_HAND_1"/>
    <property type="match status" value="2"/>
</dbReference>
<evidence type="ECO:0000256" key="2">
    <source>
        <dbReference type="ARBA" id="ARBA00022737"/>
    </source>
</evidence>
<comment type="caution">
    <text evidence="12">The sequence shown here is derived from an EMBL/GenBank/DDBJ whole genome shotgun (WGS) entry which is preliminary data.</text>
</comment>
<dbReference type="Gene3D" id="3.90.228.10">
    <property type="match status" value="1"/>
</dbReference>
<dbReference type="Gene3D" id="1.10.238.10">
    <property type="entry name" value="EF-hand"/>
    <property type="match status" value="2"/>
</dbReference>
<keyword evidence="6" id="KW-0520">NAD</keyword>
<keyword evidence="6" id="KW-0328">Glycosyltransferase</keyword>
<dbReference type="InterPro" id="IPR031273">
    <property type="entry name" value="PARP4"/>
</dbReference>
<evidence type="ECO:0000256" key="6">
    <source>
        <dbReference type="RuleBase" id="RU362114"/>
    </source>
</evidence>
<dbReference type="GO" id="GO:0003950">
    <property type="term" value="F:NAD+ poly-ADP-ribosyltransferase activity"/>
    <property type="evidence" value="ECO:0007669"/>
    <property type="project" value="UniProtKB-UniRule"/>
</dbReference>
<dbReference type="InterPro" id="IPR036465">
    <property type="entry name" value="vWFA_dom_sf"/>
</dbReference>
<dbReference type="Pfam" id="PF13499">
    <property type="entry name" value="EF-hand_7"/>
    <property type="match status" value="2"/>
</dbReference>
<dbReference type="PROSITE" id="PS50222">
    <property type="entry name" value="EF_HAND_2"/>
    <property type="match status" value="3"/>
</dbReference>
<dbReference type="PROSITE" id="PS50234">
    <property type="entry name" value="VWFA"/>
    <property type="match status" value="1"/>
</dbReference>
<evidence type="ECO:0000313" key="13">
    <source>
        <dbReference type="Proteomes" id="UP000663881"/>
    </source>
</evidence>
<feature type="domain" description="EF-hand" evidence="8">
    <location>
        <begin position="1461"/>
        <end position="1496"/>
    </location>
</feature>
<dbReference type="Pfam" id="PF26156">
    <property type="entry name" value="PARP4_MVP-ID"/>
    <property type="match status" value="1"/>
</dbReference>
<dbReference type="SUPFAM" id="SSF52113">
    <property type="entry name" value="BRCT domain"/>
    <property type="match status" value="1"/>
</dbReference>
<dbReference type="InterPro" id="IPR029047">
    <property type="entry name" value="HSP70_peptide-bd_sf"/>
</dbReference>
<dbReference type="SMART" id="SM00054">
    <property type="entry name" value="EFh"/>
    <property type="match status" value="3"/>
</dbReference>
<dbReference type="Pfam" id="PF08487">
    <property type="entry name" value="VIT"/>
    <property type="match status" value="1"/>
</dbReference>
<dbReference type="FunFam" id="1.10.238.10:FF:000527">
    <property type="entry name" value="Calmodulin-3"/>
    <property type="match status" value="1"/>
</dbReference>
<keyword evidence="6" id="KW-0808">Transferase</keyword>
<evidence type="ECO:0000259" key="8">
    <source>
        <dbReference type="PROSITE" id="PS50222"/>
    </source>
</evidence>
<dbReference type="InterPro" id="IPR058904">
    <property type="entry name" value="PARP4_MVP-ID"/>
</dbReference>
<dbReference type="PANTHER" id="PTHR46530:SF1">
    <property type="entry name" value="PROTEIN MONO-ADP-RIBOSYLTRANSFERASE PARP4"/>
    <property type="match status" value="1"/>
</dbReference>
<dbReference type="InterPro" id="IPR036616">
    <property type="entry name" value="Poly(ADP-ribose)pol_reg_dom_sf"/>
</dbReference>
<dbReference type="PANTHER" id="PTHR46530">
    <property type="entry name" value="PROTEIN MONO-ADP-RIBOSYLTRANSFERASE PARP4"/>
    <property type="match status" value="1"/>
</dbReference>
<dbReference type="Pfam" id="PF13768">
    <property type="entry name" value="VWA_3"/>
    <property type="match status" value="1"/>
</dbReference>
<feature type="compositionally biased region" description="Low complexity" evidence="7">
    <location>
        <begin position="1734"/>
        <end position="1747"/>
    </location>
</feature>
<dbReference type="SUPFAM" id="SSF100920">
    <property type="entry name" value="Heat shock protein 70kD (HSP70), peptide-binding domain"/>
    <property type="match status" value="1"/>
</dbReference>
<dbReference type="SUPFAM" id="SSF56399">
    <property type="entry name" value="ADP-ribosylation"/>
    <property type="match status" value="1"/>
</dbReference>
<reference evidence="12" key="1">
    <citation type="submission" date="2021-02" db="EMBL/GenBank/DDBJ databases">
        <authorList>
            <person name="Nowell W R."/>
        </authorList>
    </citation>
    <scope>NUCLEOTIDE SEQUENCE</scope>
</reference>
<organism evidence="12 13">
    <name type="scientific">Adineta steineri</name>
    <dbReference type="NCBI Taxonomy" id="433720"/>
    <lineage>
        <taxon>Eukaryota</taxon>
        <taxon>Metazoa</taxon>
        <taxon>Spiralia</taxon>
        <taxon>Gnathifera</taxon>
        <taxon>Rotifera</taxon>
        <taxon>Eurotatoria</taxon>
        <taxon>Bdelloidea</taxon>
        <taxon>Adinetida</taxon>
        <taxon>Adinetidae</taxon>
        <taxon>Adineta</taxon>
    </lineage>
</organism>
<feature type="region of interest" description="Disordered" evidence="7">
    <location>
        <begin position="1644"/>
        <end position="1690"/>
    </location>
</feature>
<sequence length="2174" mass="248459">MKQSTISNLVLSPFNDRTIVLELGREKSFKAKQEIINYLREQQAHISYILTASTDYVLTTENVDSYKIRRAKQLGIPIINIEYVYEYRRLSSGQSLIDINKFIIKSVEDQENFIKTGTIPVAESRVNSIKINKFDLNKIKLWNSDDANLPRFDDSTHCEIGKWAIFKEINDSSNVFFVLELQIIPEQYYDQTASDYRLRFRYEKQQQDKNILIQYAFGNDLNELQQLFASYYYRLSSMPRIIRIREILPNQFGSKLLLRSLFTHRIDTQILDENVCQLIESLWLESIGDLNKILSISPESITLKTIIEAEAVLLKLKSTQDPAAALHFYSLIPHRPQYTIDLIKNRRVLIEKIDLCQMLRDMLTVNELTNWNIKAPIEAKYRALKCYIETIASSTSEYKNIAKLIQSSTDSGEQIIIHNIFNVTKQTDVLNFCNTLSNQRQLFHGSKYTNFLGILSRGLVMPKMVIEELGVARTDIGCLGYGIYFSDSVSTSLKYTSPSTVRPGRRLLCICQVALGESANYYSFSSTLNKPPDGFHSTHGVKRTEDNHSMFTDDEYVIYQLDQQLLHYVVEVSWIPNDIVNIELERLPIVHHQQDALKLSEHIEVPMTIDDDVIEIAEQDYGLICPSSGKLVPLKSYHIRAQIIDVTVEVVLYQVYYNMSSTPIEAKYVFPLDENSTVCGFEAHINNKIIKGVVKEKEQAKQEYREAIEKGHGAYLMHQEQAQVFSVAVGNLPANTEVIIKITYVAELEIENGDIIFRFPSKMTSWQSKQAVESRDQSSLRSIGIVDEKVEFSFKASIRMPYNIIKLFSPTHRLRRKLTDCIAMIELLDNILLDRDFILSITLDSTNLPRISNETSDLSNNLNSQACMLTFYPRFEISANSNEQIEIIFIIDVSNSMNGNYVKQAKQLAHLFLTNLKTDDTNTYFNVITFGSDNDECFPISMLTTKENLDKAKHYVLHSPIHRGNTNLYAVLHRYSLLSASVKLGRQFILLSDGHIHDLDSILLLLKQRSTMRHDRLFSCSIGDVANKHALKQLSNRANGGGLTTIFDSNYRSKWKTKVLNILEYVRQPCVTSISIDWHGQLDEEQKFNMQAPKMIRSLFNGMRLTVYRFIRNCHKATLTAIIDGQEFVTTVFSSPMTTTKGRILHCLTARALIDDYDNGILNIDESENELIKIQYKQDLIDLSIKHSVVSAYTSFVAIEERDVKTDTKSVQPGVHRLQVMLEGDEDLLPYMGWDGDVSNLTSIKQKLIDARISLDSASILSKREIIVDIEKLCQTISYRTGGDAKFNTMMSIISAYRYSLNEYDKANEIEDTMKNDITTEMINATPEEQQILQQHCQANNFIIPHDEIESMVESNGQLGSDLKQLTPMGQTVKIEKLYTMADQLTDEQIAEFQEAFSLFDKDGDGTITTRQLGTVMRSLGQNPTEAELQDMINEVDADGNGIVDFPDFLTMMARKMKDTDSEEEIREAFRVFDKDGTGFLSAAELRHVMTNLGEKLTDEELDEFIREADIDEEGKPAQKDYPWQHVLKALESTDDWNNVDLSFLDCMDESSYSDFTNRVSEIQMKKINYKQESCENDEEDSSYNEYDDNECYEPSSPRFTPIRRSSFTSHDLATPMMLVTKEEECSTKTNLLLKSQPDYMPISPSYKKTEEKQEKKKLVPAPSQPKSDTTLPMMESCKMPSSHRTESPMNNSIELTTSIDPFDNVAHTSVSSPASSSSTAAYRTISLLEEAASSSSRQGGSSMQSSIVSQPKQTIDTSFQSYIKPGKHGRGRVITYDSQDPIDNIQVETLQTNSTFVRIDQDVLYDEKCDDARDMTKTSIYNTPICDLLLLDVSPLSLGVEDIYGNMHILIPRNTTIPTRTQFYPIFTNAYAYQTTATIRIFEGEHTLTKYNMFLDEFNLSNLTNNFAYETLEISIRMDIDANGILRVDAEEVCSGAKASFTLGNDKQRMTVDDIEQHIAFIERDANCKAKYVRNRKPDDPRYPLNGQIQSMIHNFSGEFGTSFDQTITAPLLSKLIDMRFTTTMIEELMKLQFEDGSFALNIDLANALYINHTTFNDLEHYLREQGFNSLALSIQNEILRLIGTGVILIWLVFQVQTLEQNTSQLKFNVEQIMVPLGNHLPSKLIEQINKAIEFYQRTSQHNNIYCSQLELKDPTWNIFIQHLFIDIDHINN</sequence>
<dbReference type="Proteomes" id="UP000663881">
    <property type="component" value="Unassembled WGS sequence"/>
</dbReference>
<dbReference type="SUPFAM" id="SSF47587">
    <property type="entry name" value="Domain of poly(ADP-ribose) polymerase"/>
    <property type="match status" value="1"/>
</dbReference>
<evidence type="ECO:0000259" key="9">
    <source>
        <dbReference type="PROSITE" id="PS50234"/>
    </source>
</evidence>
<dbReference type="Pfam" id="PF00644">
    <property type="entry name" value="PARP"/>
    <property type="match status" value="1"/>
</dbReference>
<feature type="domain" description="VWFA" evidence="9">
    <location>
        <begin position="886"/>
        <end position="1066"/>
    </location>
</feature>
<feature type="compositionally biased region" description="Acidic residues" evidence="7">
    <location>
        <begin position="1575"/>
        <end position="1592"/>
    </location>
</feature>
<evidence type="ECO:0000256" key="3">
    <source>
        <dbReference type="ARBA" id="ARBA00022741"/>
    </source>
</evidence>